<evidence type="ECO:0000256" key="1">
    <source>
        <dbReference type="SAM" id="SignalP"/>
    </source>
</evidence>
<accession>A0ABT5L717</accession>
<feature type="chain" id="PRO_5046468973" evidence="1">
    <location>
        <begin position="20"/>
        <end position="145"/>
    </location>
</feature>
<name>A0ABT5L717_9ALTE</name>
<feature type="signal peptide" evidence="1">
    <location>
        <begin position="1"/>
        <end position="19"/>
    </location>
</feature>
<protein>
    <submittedName>
        <fullName evidence="2">Uncharacterized protein</fullName>
    </submittedName>
</protein>
<dbReference type="Proteomes" id="UP001218788">
    <property type="component" value="Unassembled WGS sequence"/>
</dbReference>
<comment type="caution">
    <text evidence="2">The sequence shown here is derived from an EMBL/GenBank/DDBJ whole genome shotgun (WGS) entry which is preliminary data.</text>
</comment>
<sequence length="145" mass="16137">MKSILLSIFALVFSLNAHAWCKSNSADVITVNQEHYVLFTFYGCDKSESLEKYSRDVFVSISAPDFVLLLENTARTGEAQAIVENALRARKGVVAHLRDEKEGSYPSSSVHYSAYKITERQAKKLVEIAAGGVYTISSGTRFYKD</sequence>
<evidence type="ECO:0000313" key="3">
    <source>
        <dbReference type="Proteomes" id="UP001218788"/>
    </source>
</evidence>
<keyword evidence="1" id="KW-0732">Signal</keyword>
<dbReference type="RefSeq" id="WP_273642755.1">
    <property type="nucleotide sequence ID" value="NZ_JAQQXP010000004.1"/>
</dbReference>
<reference evidence="2 3" key="1">
    <citation type="submission" date="2022-10" db="EMBL/GenBank/DDBJ databases">
        <title>Alteromonas sp. chi3 Genome sequencing.</title>
        <authorList>
            <person name="Park S."/>
        </authorList>
    </citation>
    <scope>NUCLEOTIDE SEQUENCE [LARGE SCALE GENOMIC DNA]</scope>
    <source>
        <strain evidence="3">chi3</strain>
    </source>
</reference>
<gene>
    <name evidence="2" type="ORF">OIK42_19095</name>
</gene>
<evidence type="ECO:0000313" key="2">
    <source>
        <dbReference type="EMBL" id="MDC8832865.1"/>
    </source>
</evidence>
<keyword evidence="3" id="KW-1185">Reference proteome</keyword>
<dbReference type="EMBL" id="JAQQXP010000004">
    <property type="protein sequence ID" value="MDC8832865.1"/>
    <property type="molecule type" value="Genomic_DNA"/>
</dbReference>
<organism evidence="2 3">
    <name type="scientific">Alteromonas gilva</name>
    <dbReference type="NCBI Taxonomy" id="2987522"/>
    <lineage>
        <taxon>Bacteria</taxon>
        <taxon>Pseudomonadati</taxon>
        <taxon>Pseudomonadota</taxon>
        <taxon>Gammaproteobacteria</taxon>
        <taxon>Alteromonadales</taxon>
        <taxon>Alteromonadaceae</taxon>
        <taxon>Alteromonas/Salinimonas group</taxon>
        <taxon>Alteromonas</taxon>
    </lineage>
</organism>
<proteinExistence type="predicted"/>